<dbReference type="PROSITE" id="PS50004">
    <property type="entry name" value="C2"/>
    <property type="match status" value="1"/>
</dbReference>
<reference evidence="3 4" key="1">
    <citation type="submission" date="2018-02" db="EMBL/GenBank/DDBJ databases">
        <title>Genome sequence of the basidiomycete white-rot fungus Phlebia centrifuga.</title>
        <authorList>
            <person name="Granchi Z."/>
            <person name="Peng M."/>
            <person name="de Vries R.P."/>
            <person name="Hilden K."/>
            <person name="Makela M.R."/>
            <person name="Grigoriev I."/>
            <person name="Riley R."/>
        </authorList>
    </citation>
    <scope>NUCLEOTIDE SEQUENCE [LARGE SCALE GENOMIC DNA]</scope>
    <source>
        <strain evidence="3 4">FBCC195</strain>
    </source>
</reference>
<keyword evidence="4" id="KW-1185">Reference proteome</keyword>
<feature type="compositionally biased region" description="Basic and acidic residues" evidence="1">
    <location>
        <begin position="495"/>
        <end position="517"/>
    </location>
</feature>
<dbReference type="InterPro" id="IPR000008">
    <property type="entry name" value="C2_dom"/>
</dbReference>
<dbReference type="SMART" id="SM00239">
    <property type="entry name" value="C2"/>
    <property type="match status" value="1"/>
</dbReference>
<dbReference type="SUPFAM" id="SSF49562">
    <property type="entry name" value="C2 domain (Calcium/lipid-binding domain, CaLB)"/>
    <property type="match status" value="1"/>
</dbReference>
<evidence type="ECO:0000256" key="1">
    <source>
        <dbReference type="SAM" id="MobiDB-lite"/>
    </source>
</evidence>
<dbReference type="AlphaFoldDB" id="A0A2R6NX79"/>
<feature type="domain" description="C2" evidence="2">
    <location>
        <begin position="1"/>
        <end position="108"/>
    </location>
</feature>
<proteinExistence type="predicted"/>
<dbReference type="EMBL" id="MLYV02000712">
    <property type="protein sequence ID" value="PSR78985.1"/>
    <property type="molecule type" value="Genomic_DNA"/>
</dbReference>
<evidence type="ECO:0000259" key="2">
    <source>
        <dbReference type="PROSITE" id="PS50004"/>
    </source>
</evidence>
<name>A0A2R6NX79_9APHY</name>
<dbReference type="InterPro" id="IPR035892">
    <property type="entry name" value="C2_domain_sf"/>
</dbReference>
<dbReference type="Pfam" id="PF00168">
    <property type="entry name" value="C2"/>
    <property type="match status" value="1"/>
</dbReference>
<dbReference type="Gene3D" id="2.60.40.150">
    <property type="entry name" value="C2 domain"/>
    <property type="match status" value="1"/>
</dbReference>
<sequence>MSKELGTLVVVVLKARNLPDKHSFFKQDVYTKVTLGETTKQTGIDVKGGQHPVWDEELRFEVFEQSKKSAKTLELSCWSKEPRLDDVVGKGELDITETLQSGEFDVNGVQRGELYLEMTFFAAGPPPALSRRPSKMTQSDRLAPPKQSSPPRTNDHHGSVSSTSPARTHLLLPTDPHRGRLSPKPSESPLPPLPDEPVVTPATVPAILRPGAGRLTSPSPPDAARNTPLPHTPPRSISGDRSNAATPRIHHSPGYVPPNLRPGPVNGASPTPRPSSYVAEADIPSLPVSTLGYTSPVPAPVSLTTVYPTYHSPHIDQQRPIPALPANPQPTSWHSPPPSHPNLQPSTYSVDPSSSPIPGFAFPTPHVPVRQQGSYPSTYPANYPSHPQAFSPPSRPYPYNYAPPPRDPDLDLPDPHMVARYRKPLPLPDEPEGMQTPTVAHPQSHVSLAAVSSRPHDPATRTHTDVAPTSHRQSLHERDEERDRLLALAFEHEEDERRKRAEEQEEIDRQLARRLDLELNLTEEESGGRDEMVLNGTQTPGSMPGGWYRHRVDV</sequence>
<evidence type="ECO:0000313" key="3">
    <source>
        <dbReference type="EMBL" id="PSR78985.1"/>
    </source>
</evidence>
<gene>
    <name evidence="3" type="ORF">PHLCEN_2v7172</name>
</gene>
<feature type="compositionally biased region" description="Polar residues" evidence="1">
    <location>
        <begin position="342"/>
        <end position="356"/>
    </location>
</feature>
<dbReference type="PANTHER" id="PTHR47052:SF3">
    <property type="entry name" value="INGRESSION PROTEIN 1"/>
    <property type="match status" value="1"/>
</dbReference>
<evidence type="ECO:0000313" key="4">
    <source>
        <dbReference type="Proteomes" id="UP000186601"/>
    </source>
</evidence>
<feature type="compositionally biased region" description="Polar residues" evidence="1">
    <location>
        <begin position="371"/>
        <end position="380"/>
    </location>
</feature>
<dbReference type="PANTHER" id="PTHR47052">
    <property type="entry name" value="CONSERVED SERINE PROLINE-RICH PROTEIN (AFU_ORTHOLOGUE AFUA_2G01790)"/>
    <property type="match status" value="1"/>
</dbReference>
<feature type="region of interest" description="Disordered" evidence="1">
    <location>
        <begin position="126"/>
        <end position="278"/>
    </location>
</feature>
<feature type="compositionally biased region" description="Pro residues" evidence="1">
    <location>
        <begin position="393"/>
        <end position="405"/>
    </location>
</feature>
<feature type="region of interest" description="Disordered" evidence="1">
    <location>
        <begin position="312"/>
        <end position="554"/>
    </location>
</feature>
<dbReference type="Proteomes" id="UP000186601">
    <property type="component" value="Unassembled WGS sequence"/>
</dbReference>
<feature type="compositionally biased region" description="Basic and acidic residues" evidence="1">
    <location>
        <begin position="454"/>
        <end position="464"/>
    </location>
</feature>
<accession>A0A2R6NX79</accession>
<comment type="caution">
    <text evidence="3">The sequence shown here is derived from an EMBL/GenBank/DDBJ whole genome shotgun (WGS) entry which is preliminary data.</text>
</comment>
<protein>
    <recommendedName>
        <fullName evidence="2">C2 domain-containing protein</fullName>
    </recommendedName>
</protein>
<feature type="compositionally biased region" description="Basic and acidic residues" evidence="1">
    <location>
        <begin position="474"/>
        <end position="485"/>
    </location>
</feature>
<organism evidence="3 4">
    <name type="scientific">Hermanssonia centrifuga</name>
    <dbReference type="NCBI Taxonomy" id="98765"/>
    <lineage>
        <taxon>Eukaryota</taxon>
        <taxon>Fungi</taxon>
        <taxon>Dikarya</taxon>
        <taxon>Basidiomycota</taxon>
        <taxon>Agaricomycotina</taxon>
        <taxon>Agaricomycetes</taxon>
        <taxon>Polyporales</taxon>
        <taxon>Meruliaceae</taxon>
        <taxon>Hermanssonia</taxon>
    </lineage>
</organism>
<dbReference type="STRING" id="98765.A0A2R6NX79"/>
<dbReference type="CDD" id="cd22249">
    <property type="entry name" value="UDM1_RNF168_RNF169-like"/>
    <property type="match status" value="1"/>
</dbReference>
<feature type="compositionally biased region" description="Pro residues" evidence="1">
    <location>
        <begin position="186"/>
        <end position="195"/>
    </location>
</feature>
<dbReference type="InterPro" id="IPR052981">
    <property type="entry name" value="Ingression_C2_domain"/>
</dbReference>
<dbReference type="OrthoDB" id="270970at2759"/>